<feature type="compositionally biased region" description="Gly residues" evidence="1">
    <location>
        <begin position="31"/>
        <end position="50"/>
    </location>
</feature>
<feature type="compositionally biased region" description="Polar residues" evidence="1">
    <location>
        <begin position="205"/>
        <end position="226"/>
    </location>
</feature>
<feature type="compositionally biased region" description="Polar residues" evidence="1">
    <location>
        <begin position="9"/>
        <end position="28"/>
    </location>
</feature>
<feature type="compositionally biased region" description="Polar residues" evidence="1">
    <location>
        <begin position="65"/>
        <end position="77"/>
    </location>
</feature>
<evidence type="ECO:0000256" key="1">
    <source>
        <dbReference type="SAM" id="MobiDB-lite"/>
    </source>
</evidence>
<evidence type="ECO:0000313" key="2">
    <source>
        <dbReference type="EMBL" id="KAI1895896.1"/>
    </source>
</evidence>
<organism evidence="2 3">
    <name type="scientific">Albula goreensis</name>
    <dbReference type="NCBI Taxonomy" id="1534307"/>
    <lineage>
        <taxon>Eukaryota</taxon>
        <taxon>Metazoa</taxon>
        <taxon>Chordata</taxon>
        <taxon>Craniata</taxon>
        <taxon>Vertebrata</taxon>
        <taxon>Euteleostomi</taxon>
        <taxon>Actinopterygii</taxon>
        <taxon>Neopterygii</taxon>
        <taxon>Teleostei</taxon>
        <taxon>Albuliformes</taxon>
        <taxon>Albulidae</taxon>
        <taxon>Albula</taxon>
    </lineage>
</organism>
<name>A0A8T3DIF9_9TELE</name>
<feature type="compositionally biased region" description="Low complexity" evidence="1">
    <location>
        <begin position="124"/>
        <end position="137"/>
    </location>
</feature>
<accession>A0A8T3DIF9</accession>
<feature type="region of interest" description="Disordered" evidence="1">
    <location>
        <begin position="181"/>
        <end position="226"/>
    </location>
</feature>
<dbReference type="EMBL" id="JAERUA010000009">
    <property type="protein sequence ID" value="KAI1895896.1"/>
    <property type="molecule type" value="Genomic_DNA"/>
</dbReference>
<protein>
    <recommendedName>
        <fullName evidence="4">AT-rich interactive domain-containing protein 1B</fullName>
    </recommendedName>
</protein>
<feature type="compositionally biased region" description="Low complexity" evidence="1">
    <location>
        <begin position="470"/>
        <end position="516"/>
    </location>
</feature>
<dbReference type="Proteomes" id="UP000829720">
    <property type="component" value="Unassembled WGS sequence"/>
</dbReference>
<reference evidence="2" key="1">
    <citation type="submission" date="2021-01" db="EMBL/GenBank/DDBJ databases">
        <authorList>
            <person name="Zahm M."/>
            <person name="Roques C."/>
            <person name="Cabau C."/>
            <person name="Klopp C."/>
            <person name="Donnadieu C."/>
            <person name="Jouanno E."/>
            <person name="Lampietro C."/>
            <person name="Louis A."/>
            <person name="Herpin A."/>
            <person name="Echchiki A."/>
            <person name="Berthelot C."/>
            <person name="Parey E."/>
            <person name="Roest-Crollius H."/>
            <person name="Braasch I."/>
            <person name="Postlethwait J."/>
            <person name="Bobe J."/>
            <person name="Montfort J."/>
            <person name="Bouchez O."/>
            <person name="Begum T."/>
            <person name="Mejri S."/>
            <person name="Adams A."/>
            <person name="Chen W.-J."/>
            <person name="Guiguen Y."/>
        </authorList>
    </citation>
    <scope>NUCLEOTIDE SEQUENCE</scope>
    <source>
        <tissue evidence="2">Blood</tissue>
    </source>
</reference>
<keyword evidence="3" id="KW-1185">Reference proteome</keyword>
<sequence>MAAQVASAPPTSNNKNPNLSRSLSQDLNSGKSGGGAAQGSGAMLGAGDGTGTMNNVDHHRRNEMNIANATCGSSPYSASDPRENDGGNNSASVTSSNSSAASSVETGVIANHKLKNTGGDPPTHHYTQPQQQPFKPFQQHHQRQIQNINNSQTPTQAEAKSQAHGLKENILGNQVEPQQMLNKSEEALPCKSGDQVGSRYEQASMGPTNNSSGINNQPQSAGGNSTVSDFNNYYGNTRAGPCFDQHGGQQSPVMNIMHSSAPNSMDPVQNSHEGYQNSQYNHYPNYRAGYGGAGYGMMGSSRHGSNMLIGPGSGSAPTHGKAAMAAASVSGSTVSGYQRFPGQAQHPSGATPTLNQLLTSPSPTMRGYGSGYDFSGATAQQQHQGGMGKDISSQYVSTAHGWGGQQRNHPVISSGNSGQGINRPQVGSMELMAMRRSQLYGMGNSPYPQQQGGPYSSQQYGSTTPHRYPMGMQGRSQMGLGGMQQQMPPQFGQQSQPPYFSQPQQPAAPYLQPRAPSQQEIQQESCEGRGQPSLNPVKQNPEEMGQVQQERPSSLPVSPRCTFNEHLHASAYRRPPRYAFPYP</sequence>
<evidence type="ECO:0000313" key="3">
    <source>
        <dbReference type="Proteomes" id="UP000829720"/>
    </source>
</evidence>
<feature type="compositionally biased region" description="Polar residues" evidence="1">
    <location>
        <begin position="546"/>
        <end position="556"/>
    </location>
</feature>
<evidence type="ECO:0008006" key="4">
    <source>
        <dbReference type="Google" id="ProtNLM"/>
    </source>
</evidence>
<proteinExistence type="predicted"/>
<dbReference type="AlphaFoldDB" id="A0A8T3DIF9"/>
<feature type="compositionally biased region" description="Low complexity" evidence="1">
    <location>
        <begin position="445"/>
        <end position="462"/>
    </location>
</feature>
<dbReference type="OrthoDB" id="8943456at2759"/>
<gene>
    <name evidence="2" type="ORF">AGOR_G00111470</name>
</gene>
<feature type="compositionally biased region" description="Low complexity" evidence="1">
    <location>
        <begin position="88"/>
        <end position="104"/>
    </location>
</feature>
<feature type="region of interest" description="Disordered" evidence="1">
    <location>
        <begin position="1"/>
        <end position="143"/>
    </location>
</feature>
<feature type="region of interest" description="Disordered" evidence="1">
    <location>
        <begin position="440"/>
        <end position="560"/>
    </location>
</feature>
<comment type="caution">
    <text evidence="2">The sequence shown here is derived from an EMBL/GenBank/DDBJ whole genome shotgun (WGS) entry which is preliminary data.</text>
</comment>